<dbReference type="STRING" id="936756.ATE80_27815"/>
<evidence type="ECO:0000313" key="3">
    <source>
        <dbReference type="Proteomes" id="UP000054011"/>
    </source>
</evidence>
<accession>A0A100Y0Y4</accession>
<reference evidence="2 3" key="1">
    <citation type="submission" date="2015-11" db="EMBL/GenBank/DDBJ databases">
        <title>Genome-wide analysis reveals the secondary metabolome in Streptomyces kanasensis ZX01.</title>
        <authorList>
            <person name="Zhang G."/>
            <person name="Han L."/>
            <person name="Feng J."/>
            <person name="Zhang X."/>
        </authorList>
    </citation>
    <scope>NUCLEOTIDE SEQUENCE [LARGE SCALE GENOMIC DNA]</scope>
    <source>
        <strain evidence="2 3">ZX01</strain>
    </source>
</reference>
<keyword evidence="3" id="KW-1185">Reference proteome</keyword>
<organism evidence="2 3">
    <name type="scientific">Streptomyces kanasensis</name>
    <dbReference type="NCBI Taxonomy" id="936756"/>
    <lineage>
        <taxon>Bacteria</taxon>
        <taxon>Bacillati</taxon>
        <taxon>Actinomycetota</taxon>
        <taxon>Actinomycetes</taxon>
        <taxon>Kitasatosporales</taxon>
        <taxon>Streptomycetaceae</taxon>
        <taxon>Streptomyces</taxon>
    </lineage>
</organism>
<dbReference type="Pfam" id="PF21806">
    <property type="entry name" value="DUF6879"/>
    <property type="match status" value="1"/>
</dbReference>
<evidence type="ECO:0000259" key="1">
    <source>
        <dbReference type="Pfam" id="PF21806"/>
    </source>
</evidence>
<name>A0A100Y0Y4_9ACTN</name>
<dbReference type="Proteomes" id="UP000054011">
    <property type="component" value="Unassembled WGS sequence"/>
</dbReference>
<dbReference type="AlphaFoldDB" id="A0A100Y0Y4"/>
<proteinExistence type="predicted"/>
<feature type="domain" description="DUF6879" evidence="1">
    <location>
        <begin position="1"/>
        <end position="154"/>
    </location>
</feature>
<dbReference type="EMBL" id="LNSV01000119">
    <property type="protein sequence ID" value="KUH35684.1"/>
    <property type="molecule type" value="Genomic_DNA"/>
</dbReference>
<gene>
    <name evidence="2" type="ORF">ATE80_27815</name>
</gene>
<dbReference type="OrthoDB" id="4562627at2"/>
<evidence type="ECO:0000313" key="2">
    <source>
        <dbReference type="EMBL" id="KUH35684.1"/>
    </source>
</evidence>
<dbReference type="InterPro" id="IPR049244">
    <property type="entry name" value="DUF6879"/>
</dbReference>
<sequence length="156" mass="18383">MHLEMRDSYMRDDPEFIRWQQGHRYDSADRESWWRPWLDVVAQTTGRGVVMRRLRVVSEPLSDYVRYEYDGTFTNVAAGEDVRWLSRSRARDLLLPVLDGWVMDEETVILHHFSGEGQWTGPRMEVVHDPALAAQYVSAYETAWERAIPHAEYRPA</sequence>
<protein>
    <recommendedName>
        <fullName evidence="1">DUF6879 domain-containing protein</fullName>
    </recommendedName>
</protein>
<comment type="caution">
    <text evidence="2">The sequence shown here is derived from an EMBL/GenBank/DDBJ whole genome shotgun (WGS) entry which is preliminary data.</text>
</comment>